<keyword evidence="3" id="KW-1185">Reference proteome</keyword>
<dbReference type="Gene3D" id="2.70.50.70">
    <property type="match status" value="1"/>
</dbReference>
<dbReference type="Proteomes" id="UP000696485">
    <property type="component" value="Unassembled WGS sequence"/>
</dbReference>
<proteinExistence type="predicted"/>
<protein>
    <recommendedName>
        <fullName evidence="4">Chitin-binding type-4 domain-containing protein</fullName>
    </recommendedName>
</protein>
<evidence type="ECO:0008006" key="4">
    <source>
        <dbReference type="Google" id="ProtNLM"/>
    </source>
</evidence>
<gene>
    <name evidence="2" type="ORF">BG006_007491</name>
</gene>
<evidence type="ECO:0000256" key="1">
    <source>
        <dbReference type="SAM" id="MobiDB-lite"/>
    </source>
</evidence>
<evidence type="ECO:0000313" key="2">
    <source>
        <dbReference type="EMBL" id="KAF9329420.1"/>
    </source>
</evidence>
<dbReference type="PANTHER" id="PTHR35559:SF1">
    <property type="entry name" value="CHITIN-BINDING TYPE-4 DOMAIN-CONTAINING PROTEIN"/>
    <property type="match status" value="1"/>
</dbReference>
<accession>A0A9P5SH79</accession>
<sequence length="262" mass="29445">MALLAAVVEAHSWADCVDWRFNDPKNPGWTDRHGKCFGWARQYPVNSGVRFGDLDSASPNRHYQQNPRDFTACSDRVHGREQGADETRQNPVSKAYGGRFGAMATVKAGDEMCVRWPAKNHAVPDEDDRGVFINMPSEVTATDPNQSQFMKMNIAKLKYKNCNHIKGDSDHTPCGGCFRIPEDRKTGTYVIQWRWELNDDEWYTSCWDLRVEGRAPPPPPVTTTDPVRPPANETGTPAPEEDHKVVPLGGLTSIFAELADWE</sequence>
<dbReference type="AlphaFoldDB" id="A0A9P5SH79"/>
<name>A0A9P5SH79_9FUNG</name>
<reference evidence="2" key="1">
    <citation type="journal article" date="2020" name="Fungal Divers.">
        <title>Resolving the Mortierellaceae phylogeny through synthesis of multi-gene phylogenetics and phylogenomics.</title>
        <authorList>
            <person name="Vandepol N."/>
            <person name="Liber J."/>
            <person name="Desiro A."/>
            <person name="Na H."/>
            <person name="Kennedy M."/>
            <person name="Barry K."/>
            <person name="Grigoriev I.V."/>
            <person name="Miller A.N."/>
            <person name="O'Donnell K."/>
            <person name="Stajich J.E."/>
            <person name="Bonito G."/>
        </authorList>
    </citation>
    <scope>NUCLEOTIDE SEQUENCE</scope>
    <source>
        <strain evidence="2">NVP1</strain>
    </source>
</reference>
<comment type="caution">
    <text evidence="2">The sequence shown here is derived from an EMBL/GenBank/DDBJ whole genome shotgun (WGS) entry which is preliminary data.</text>
</comment>
<dbReference type="PANTHER" id="PTHR35559">
    <property type="entry name" value="CHITIN-BINDING TYPE-4 DOMAIN-CONTAINING PROTEIN"/>
    <property type="match status" value="1"/>
</dbReference>
<dbReference type="EMBL" id="JAAAUY010000476">
    <property type="protein sequence ID" value="KAF9329420.1"/>
    <property type="molecule type" value="Genomic_DNA"/>
</dbReference>
<organism evidence="2 3">
    <name type="scientific">Podila minutissima</name>
    <dbReference type="NCBI Taxonomy" id="64525"/>
    <lineage>
        <taxon>Eukaryota</taxon>
        <taxon>Fungi</taxon>
        <taxon>Fungi incertae sedis</taxon>
        <taxon>Mucoromycota</taxon>
        <taxon>Mortierellomycotina</taxon>
        <taxon>Mortierellomycetes</taxon>
        <taxon>Mortierellales</taxon>
        <taxon>Mortierellaceae</taxon>
        <taxon>Podila</taxon>
    </lineage>
</organism>
<evidence type="ECO:0000313" key="3">
    <source>
        <dbReference type="Proteomes" id="UP000696485"/>
    </source>
</evidence>
<feature type="region of interest" description="Disordered" evidence="1">
    <location>
        <begin position="214"/>
        <end position="245"/>
    </location>
</feature>